<feature type="non-terminal residue" evidence="2">
    <location>
        <position position="91"/>
    </location>
</feature>
<gene>
    <name evidence="2" type="ORF">NTEN_LOCUS3295</name>
</gene>
<keyword evidence="3" id="KW-1185">Reference proteome</keyword>
<dbReference type="AlphaFoldDB" id="A0A6H5G350"/>
<feature type="compositionally biased region" description="Low complexity" evidence="1">
    <location>
        <begin position="53"/>
        <end position="65"/>
    </location>
</feature>
<proteinExistence type="predicted"/>
<feature type="region of interest" description="Disordered" evidence="1">
    <location>
        <begin position="25"/>
        <end position="65"/>
    </location>
</feature>
<accession>A0A6H5G350</accession>
<sequence length="91" mass="9533">MAGSCMAAWRAYIIQPARICEEIVRPWRRSRGRDDDERGGRGGRGAVRDGGSDRTAGVGAPTRGAGAGRRIAGVGFVRRAAAEGTALAPRP</sequence>
<evidence type="ECO:0000313" key="3">
    <source>
        <dbReference type="Proteomes" id="UP000479000"/>
    </source>
</evidence>
<dbReference type="EMBL" id="CADCXU010005178">
    <property type="protein sequence ID" value="CAA9996899.1"/>
    <property type="molecule type" value="Genomic_DNA"/>
</dbReference>
<evidence type="ECO:0000256" key="1">
    <source>
        <dbReference type="SAM" id="MobiDB-lite"/>
    </source>
</evidence>
<dbReference type="Proteomes" id="UP000479000">
    <property type="component" value="Unassembled WGS sequence"/>
</dbReference>
<reference evidence="2 3" key="1">
    <citation type="submission" date="2020-02" db="EMBL/GenBank/DDBJ databases">
        <authorList>
            <person name="Ferguson B K."/>
        </authorList>
    </citation>
    <scope>NUCLEOTIDE SEQUENCE [LARGE SCALE GENOMIC DNA]</scope>
</reference>
<protein>
    <submittedName>
        <fullName evidence="2">Uncharacterized protein</fullName>
    </submittedName>
</protein>
<feature type="compositionally biased region" description="Basic and acidic residues" evidence="1">
    <location>
        <begin position="32"/>
        <end position="52"/>
    </location>
</feature>
<name>A0A6H5G350_9HEMI</name>
<organism evidence="2 3">
    <name type="scientific">Nesidiocoris tenuis</name>
    <dbReference type="NCBI Taxonomy" id="355587"/>
    <lineage>
        <taxon>Eukaryota</taxon>
        <taxon>Metazoa</taxon>
        <taxon>Ecdysozoa</taxon>
        <taxon>Arthropoda</taxon>
        <taxon>Hexapoda</taxon>
        <taxon>Insecta</taxon>
        <taxon>Pterygota</taxon>
        <taxon>Neoptera</taxon>
        <taxon>Paraneoptera</taxon>
        <taxon>Hemiptera</taxon>
        <taxon>Heteroptera</taxon>
        <taxon>Panheteroptera</taxon>
        <taxon>Cimicomorpha</taxon>
        <taxon>Miridae</taxon>
        <taxon>Dicyphina</taxon>
        <taxon>Nesidiocoris</taxon>
    </lineage>
</organism>
<evidence type="ECO:0000313" key="2">
    <source>
        <dbReference type="EMBL" id="CAA9996899.1"/>
    </source>
</evidence>